<gene>
    <name evidence="2" type="ORF">P170DRAFT_474571</name>
</gene>
<name>A0A2I2GDR0_9EURO</name>
<sequence length="1098" mass="121549">MSLGRMTASLATGIAETTAALFNVNLDFSLVRIEAPREFSPIGAALSSLRRESAESGTVHTTARKLGALFDSILPETPDLIKAYGSRASEIATISQIKHHTNYGVFQSQVGIDATSIWASATSGEGAIKAHLLACILARVWDSGEATAVWEEIVETQKKIVMEKFNEGGSVDMMSWMVAKQKIDRKELRDWDASARAWLCLADKVKEEQQSRFWLALDQFDLRMTNRSGLYDAVIEVWKDVLEGLELLVKGSSLELRTVNLLLGLSALHLYPDMDIVTKKEPMVHQNDPLVPGILTVGLSRSCTDGDAGIRWSLPLAHLQYYGKPIHRSKLVRAEGSRLTLHQFCQVLLGCVLGGWGVDPRQVQIALKWIVELDRNVKTAIIEHFKASPAIDAHKSWLSVLSEAAQEYLFANDFDRRVFARLIKLGYRKVGFLGRPEKPFFGLGEPEAFLHLPTDVEAKIQVLRTVAENSPFSATDLVIRYRPAPGAKFEFTTALPRAKRKLDEPYQPTYVRWVDISRLDEQQRLQKNDQDDYYYSRTNNNGEKVGVEILKPIDCEIMRTFKLDGVTAVQWDIPGAAGRLNNFKFWLGDESQVALFNAQDTVSAPHHLNIQLKDLVQVFEQGQPQPGDLMIAFDHAIKAIGSEHLKCLRAISTMVNLYKMFLGAAIDVKVIEGFLGSRSWVKSSVERGDVLPLDKLPLRTWDAVDPASNNDPEEEEDPLSHAAFPSNPTFPVDEMDVMGEMISGTIEEPTEFEKEMHMRLLEAKTSSSIGIIAEPFAPENESSETSDNSAEGIEMGQTALSLEYIGLQLSRLLGPFHLSRSESFACTILFESGQYDIPPGKLEDVMAVSSNDSLFIAGPMICTPSEQPSSDEIHRVTGNIGKGGIALLISPAEPRVRESANDTWTLCNHDPWDGIFLDFFGGTSLHLSYTGYNIPLDVGIQGAQDWEIYLLESVVSVHERGEWVADLDILRALQSPLLVRHAQPATSASNLDITAQAGQRNQLTLCTKHIRPEGEDPHECQPSDLVALQNWSEFLNRPQGAVILLANYNWQAQLAAAAITVAQGHSAYVIKEDSCCYCVTEAVHAGKTKSPASTVCIA</sequence>
<dbReference type="AlphaFoldDB" id="A0A2I2GDR0"/>
<proteinExistence type="predicted"/>
<accession>A0A2I2GDR0</accession>
<protein>
    <submittedName>
        <fullName evidence="2">Uncharacterized protein</fullName>
    </submittedName>
</protein>
<dbReference type="RefSeq" id="XP_024706327.1">
    <property type="nucleotide sequence ID" value="XM_024853162.1"/>
</dbReference>
<dbReference type="EMBL" id="MSFO01000003">
    <property type="protein sequence ID" value="PLB51025.1"/>
    <property type="molecule type" value="Genomic_DNA"/>
</dbReference>
<dbReference type="GeneID" id="36560860"/>
<reference evidence="2 3" key="1">
    <citation type="submission" date="2016-12" db="EMBL/GenBank/DDBJ databases">
        <title>The genomes of Aspergillus section Nigri reveals drivers in fungal speciation.</title>
        <authorList>
            <consortium name="DOE Joint Genome Institute"/>
            <person name="Vesth T.C."/>
            <person name="Nybo J."/>
            <person name="Theobald S."/>
            <person name="Brandl J."/>
            <person name="Frisvad J.C."/>
            <person name="Nielsen K.F."/>
            <person name="Lyhne E.K."/>
            <person name="Kogle M.E."/>
            <person name="Kuo A."/>
            <person name="Riley R."/>
            <person name="Clum A."/>
            <person name="Nolan M."/>
            <person name="Lipzen A."/>
            <person name="Salamov A."/>
            <person name="Henrissat B."/>
            <person name="Wiebenga A."/>
            <person name="De Vries R.P."/>
            <person name="Grigoriev I.V."/>
            <person name="Mortensen U.H."/>
            <person name="Andersen M.R."/>
            <person name="Baker S.E."/>
        </authorList>
    </citation>
    <scope>NUCLEOTIDE SEQUENCE [LARGE SCALE GENOMIC DNA]</scope>
    <source>
        <strain evidence="2 3">IBT 23096</strain>
    </source>
</reference>
<dbReference type="OrthoDB" id="5354164at2759"/>
<dbReference type="VEuPathDB" id="FungiDB:P170DRAFT_474571"/>
<evidence type="ECO:0000313" key="2">
    <source>
        <dbReference type="EMBL" id="PLB51025.1"/>
    </source>
</evidence>
<feature type="region of interest" description="Disordered" evidence="1">
    <location>
        <begin position="704"/>
        <end position="726"/>
    </location>
</feature>
<dbReference type="Proteomes" id="UP000234275">
    <property type="component" value="Unassembled WGS sequence"/>
</dbReference>
<comment type="caution">
    <text evidence="2">The sequence shown here is derived from an EMBL/GenBank/DDBJ whole genome shotgun (WGS) entry which is preliminary data.</text>
</comment>
<keyword evidence="3" id="KW-1185">Reference proteome</keyword>
<evidence type="ECO:0000313" key="3">
    <source>
        <dbReference type="Proteomes" id="UP000234275"/>
    </source>
</evidence>
<evidence type="ECO:0000256" key="1">
    <source>
        <dbReference type="SAM" id="MobiDB-lite"/>
    </source>
</evidence>
<organism evidence="2 3">
    <name type="scientific">Aspergillus steynii IBT 23096</name>
    <dbReference type="NCBI Taxonomy" id="1392250"/>
    <lineage>
        <taxon>Eukaryota</taxon>
        <taxon>Fungi</taxon>
        <taxon>Dikarya</taxon>
        <taxon>Ascomycota</taxon>
        <taxon>Pezizomycotina</taxon>
        <taxon>Eurotiomycetes</taxon>
        <taxon>Eurotiomycetidae</taxon>
        <taxon>Eurotiales</taxon>
        <taxon>Aspergillaceae</taxon>
        <taxon>Aspergillus</taxon>
        <taxon>Aspergillus subgen. Circumdati</taxon>
    </lineage>
</organism>